<sequence length="370" mass="43419">MSKNRQHTVKIYPVEYTLPEELQKWLNKNTAHTIFASFEWFVELSKFKKLYGCNKDTEFFWLFIFESDVLCLAAPLEKCDKKLRIISNFYTPFTELFFDNTVLTAEQAWTLLLTQLNVACKNWRSLEIAPLISEQFKAISDVSGATAVSLFKYPLSVNYCTDYPDFATYWKSRSSRLKNTYKRRLNTLSKQNFSIDVYAKVTDEIKQEYWQIYQQSWKIQEPSTDFINWLMQWADGKQQFRLGLLRINGIPAAFQLWLLDGATAYIFKLAQDKQFDTFSPGTILTKYMIEQLSESDAIRFIDFLLGDDAFKALWMDNKKNIIGVEIINQITVTGKLLISMYKLRDFIKKTTGIIFSRNKVVEHHSRVDDE</sequence>
<gene>
    <name evidence="2" type="ORF">I4W93_009000</name>
</gene>
<reference evidence="2 3" key="2">
    <citation type="submission" date="2021-08" db="EMBL/GenBank/DDBJ databases">
        <title>Rheinheimera aquimaris sp. nov., isolated from seawater of the East Sea in Korea.</title>
        <authorList>
            <person name="Kim K.H."/>
            <person name="Wenting R."/>
            <person name="Kim K.R."/>
            <person name="Jeon C.O."/>
        </authorList>
    </citation>
    <scope>NUCLEOTIDE SEQUENCE [LARGE SCALE GENOMIC DNA]</scope>
    <source>
        <strain evidence="2 3">MA-13</strain>
    </source>
</reference>
<evidence type="ECO:0000313" key="2">
    <source>
        <dbReference type="EMBL" id="MBZ9611734.1"/>
    </source>
</evidence>
<dbReference type="SUPFAM" id="SSF55729">
    <property type="entry name" value="Acyl-CoA N-acyltransferases (Nat)"/>
    <property type="match status" value="1"/>
</dbReference>
<dbReference type="EMBL" id="JAERPS020000003">
    <property type="protein sequence ID" value="MBZ9611734.1"/>
    <property type="molecule type" value="Genomic_DNA"/>
</dbReference>
<comment type="caution">
    <text evidence="2">The sequence shown here is derived from an EMBL/GenBank/DDBJ whole genome shotgun (WGS) entry which is preliminary data.</text>
</comment>
<dbReference type="Pfam" id="PF13480">
    <property type="entry name" value="Acetyltransf_6"/>
    <property type="match status" value="1"/>
</dbReference>
<dbReference type="InterPro" id="IPR016181">
    <property type="entry name" value="Acyl_CoA_acyltransferase"/>
</dbReference>
<name>A0ABS7X871_9GAMM</name>
<evidence type="ECO:0000313" key="3">
    <source>
        <dbReference type="Proteomes" id="UP000663814"/>
    </source>
</evidence>
<protein>
    <submittedName>
        <fullName evidence="2">GNAT family N-acetyltransferase</fullName>
    </submittedName>
</protein>
<dbReference type="Proteomes" id="UP000663814">
    <property type="component" value="Unassembled WGS sequence"/>
</dbReference>
<accession>A0ABS7X871</accession>
<keyword evidence="3" id="KW-1185">Reference proteome</keyword>
<evidence type="ECO:0000259" key="1">
    <source>
        <dbReference type="Pfam" id="PF13480"/>
    </source>
</evidence>
<dbReference type="RefSeq" id="WP_205311253.1">
    <property type="nucleotide sequence ID" value="NZ_JAERPS020000003.1"/>
</dbReference>
<proteinExistence type="predicted"/>
<dbReference type="InterPro" id="IPR038740">
    <property type="entry name" value="BioF2-like_GNAT_dom"/>
</dbReference>
<organism evidence="2 3">
    <name type="scientific">Rheinheimera maricola</name>
    <dbReference type="NCBI Taxonomy" id="2793282"/>
    <lineage>
        <taxon>Bacteria</taxon>
        <taxon>Pseudomonadati</taxon>
        <taxon>Pseudomonadota</taxon>
        <taxon>Gammaproteobacteria</taxon>
        <taxon>Chromatiales</taxon>
        <taxon>Chromatiaceae</taxon>
        <taxon>Rheinheimera</taxon>
    </lineage>
</organism>
<reference evidence="2 3" key="1">
    <citation type="submission" date="2020-12" db="EMBL/GenBank/DDBJ databases">
        <authorList>
            <person name="Ruan W."/>
            <person name="Khan S.A."/>
            <person name="Jeon C.O."/>
        </authorList>
    </citation>
    <scope>NUCLEOTIDE SEQUENCE [LARGE SCALE GENOMIC DNA]</scope>
    <source>
        <strain evidence="2 3">MA-13</strain>
    </source>
</reference>
<dbReference type="Gene3D" id="3.40.630.30">
    <property type="match status" value="1"/>
</dbReference>
<feature type="domain" description="BioF2-like acetyltransferase" evidence="1">
    <location>
        <begin position="177"/>
        <end position="311"/>
    </location>
</feature>